<feature type="compositionally biased region" description="Low complexity" evidence="1">
    <location>
        <begin position="37"/>
        <end position="46"/>
    </location>
</feature>
<evidence type="ECO:0000313" key="3">
    <source>
        <dbReference type="Proteomes" id="UP001292094"/>
    </source>
</evidence>
<keyword evidence="3" id="KW-1185">Reference proteome</keyword>
<gene>
    <name evidence="2" type="ORF">Pmani_024110</name>
</gene>
<dbReference type="AlphaFoldDB" id="A0AAE1TZ08"/>
<name>A0AAE1TZ08_9EUCA</name>
<feature type="compositionally biased region" description="Low complexity" evidence="1">
    <location>
        <begin position="102"/>
        <end position="112"/>
    </location>
</feature>
<feature type="region of interest" description="Disordered" evidence="1">
    <location>
        <begin position="1"/>
        <end position="127"/>
    </location>
</feature>
<evidence type="ECO:0000256" key="1">
    <source>
        <dbReference type="SAM" id="MobiDB-lite"/>
    </source>
</evidence>
<dbReference type="EMBL" id="JAWZYT010002514">
    <property type="protein sequence ID" value="KAK4303903.1"/>
    <property type="molecule type" value="Genomic_DNA"/>
</dbReference>
<feature type="compositionally biased region" description="Polar residues" evidence="1">
    <location>
        <begin position="70"/>
        <end position="79"/>
    </location>
</feature>
<feature type="region of interest" description="Disordered" evidence="1">
    <location>
        <begin position="283"/>
        <end position="326"/>
    </location>
</feature>
<proteinExistence type="predicted"/>
<protein>
    <submittedName>
        <fullName evidence="2">Uncharacterized protein</fullName>
    </submittedName>
</protein>
<feature type="compositionally biased region" description="Polar residues" evidence="1">
    <location>
        <begin position="87"/>
        <end position="98"/>
    </location>
</feature>
<comment type="caution">
    <text evidence="2">The sequence shown here is derived from an EMBL/GenBank/DDBJ whole genome shotgun (WGS) entry which is preliminary data.</text>
</comment>
<organism evidence="2 3">
    <name type="scientific">Petrolisthes manimaculis</name>
    <dbReference type="NCBI Taxonomy" id="1843537"/>
    <lineage>
        <taxon>Eukaryota</taxon>
        <taxon>Metazoa</taxon>
        <taxon>Ecdysozoa</taxon>
        <taxon>Arthropoda</taxon>
        <taxon>Crustacea</taxon>
        <taxon>Multicrustacea</taxon>
        <taxon>Malacostraca</taxon>
        <taxon>Eumalacostraca</taxon>
        <taxon>Eucarida</taxon>
        <taxon>Decapoda</taxon>
        <taxon>Pleocyemata</taxon>
        <taxon>Anomura</taxon>
        <taxon>Galatheoidea</taxon>
        <taxon>Porcellanidae</taxon>
        <taxon>Petrolisthes</taxon>
    </lineage>
</organism>
<evidence type="ECO:0000313" key="2">
    <source>
        <dbReference type="EMBL" id="KAK4303903.1"/>
    </source>
</evidence>
<reference evidence="2" key="1">
    <citation type="submission" date="2023-11" db="EMBL/GenBank/DDBJ databases">
        <title>Genome assemblies of two species of porcelain crab, Petrolisthes cinctipes and Petrolisthes manimaculis (Anomura: Porcellanidae).</title>
        <authorList>
            <person name="Angst P."/>
        </authorList>
    </citation>
    <scope>NUCLEOTIDE SEQUENCE</scope>
    <source>
        <strain evidence="2">PB745_02</strain>
        <tissue evidence="2">Gill</tissue>
    </source>
</reference>
<dbReference type="Proteomes" id="UP001292094">
    <property type="component" value="Unassembled WGS sequence"/>
</dbReference>
<sequence>MSGRLPQHQSHHHHHHHHNHHQHHHHNHHHHHHRQQPPASTSTSSSPIPPPSSRVLSHPSLQYRLPPASPCSSTTSQPSARPPQQDPWGSTSTPQSHAPSPLHHLQQQQQQHQQRHKQKDQQQQQQYLQLSCSPGATRRPKAASECMTPTGSLSCVARHQWQQTKPRSWDNLLTTRGVGGYGFGYGFIDTIPPRGTGRAEKMRSVSTHRLRDDDKENVSVGGGSRTVRPATRSSENLVSPLDGSCFSCDCLSIDPAPLHTCLFSKPKSTESLLAPRSLHPAASDCSLAGETHTPASTRRRSRASSLADCLGASRHSPPDSDQMTHL</sequence>
<feature type="region of interest" description="Disordered" evidence="1">
    <location>
        <begin position="214"/>
        <end position="235"/>
    </location>
</feature>
<accession>A0AAE1TZ08</accession>
<feature type="compositionally biased region" description="Basic residues" evidence="1">
    <location>
        <begin position="9"/>
        <end position="35"/>
    </location>
</feature>
<feature type="compositionally biased region" description="Basic and acidic residues" evidence="1">
    <location>
        <begin position="316"/>
        <end position="326"/>
    </location>
</feature>